<protein>
    <submittedName>
        <fullName evidence="2">Uncharacterized protein</fullName>
    </submittedName>
</protein>
<feature type="compositionally biased region" description="Acidic residues" evidence="1">
    <location>
        <begin position="68"/>
        <end position="85"/>
    </location>
</feature>
<gene>
    <name evidence="2" type="ORF">GGQ63_003726</name>
</gene>
<reference evidence="2 3" key="1">
    <citation type="submission" date="2020-08" db="EMBL/GenBank/DDBJ databases">
        <title>Genomic Encyclopedia of Type Strains, Phase IV (KMG-IV): sequencing the most valuable type-strain genomes for metagenomic binning, comparative biology and taxonomic classification.</title>
        <authorList>
            <person name="Goeker M."/>
        </authorList>
    </citation>
    <scope>NUCLEOTIDE SEQUENCE [LARGE SCALE GENOMIC DNA]</scope>
    <source>
        <strain evidence="2 3">DSM 16268</strain>
    </source>
</reference>
<organism evidence="2 3">
    <name type="scientific">Prosthecomicrobium pneumaticum</name>
    <dbReference type="NCBI Taxonomy" id="81895"/>
    <lineage>
        <taxon>Bacteria</taxon>
        <taxon>Pseudomonadati</taxon>
        <taxon>Pseudomonadota</taxon>
        <taxon>Alphaproteobacteria</taxon>
        <taxon>Hyphomicrobiales</taxon>
        <taxon>Kaistiaceae</taxon>
        <taxon>Prosthecomicrobium</taxon>
    </lineage>
</organism>
<evidence type="ECO:0000313" key="2">
    <source>
        <dbReference type="EMBL" id="MBB5754638.1"/>
    </source>
</evidence>
<sequence length="128" mass="13654">MTVAAPHLQAMVPADPAEARRLRATIADEIERLLALLDSLDGDPDREPFLAATACEVSSGCYSSASDDREEEAEHEDDELGDEGSEGYGIADQDAMSDPEMYFGADAGWDGSGRIIAEMMLASIRGEA</sequence>
<comment type="caution">
    <text evidence="2">The sequence shown here is derived from an EMBL/GenBank/DDBJ whole genome shotgun (WGS) entry which is preliminary data.</text>
</comment>
<dbReference type="Proteomes" id="UP000523821">
    <property type="component" value="Unassembled WGS sequence"/>
</dbReference>
<keyword evidence="3" id="KW-1185">Reference proteome</keyword>
<name>A0A7W9FPY7_9HYPH</name>
<dbReference type="EMBL" id="JACHOO010000009">
    <property type="protein sequence ID" value="MBB5754638.1"/>
    <property type="molecule type" value="Genomic_DNA"/>
</dbReference>
<proteinExistence type="predicted"/>
<accession>A0A7W9FPY7</accession>
<dbReference type="AlphaFoldDB" id="A0A7W9FPY7"/>
<dbReference type="RefSeq" id="WP_183858076.1">
    <property type="nucleotide sequence ID" value="NZ_JACHOO010000009.1"/>
</dbReference>
<evidence type="ECO:0000313" key="3">
    <source>
        <dbReference type="Proteomes" id="UP000523821"/>
    </source>
</evidence>
<evidence type="ECO:0000256" key="1">
    <source>
        <dbReference type="SAM" id="MobiDB-lite"/>
    </source>
</evidence>
<feature type="region of interest" description="Disordered" evidence="1">
    <location>
        <begin position="60"/>
        <end position="96"/>
    </location>
</feature>